<sequence length="332" mass="35368">MSPAEPATGGLSTAGVDGPAEAVYRLVLGEGTVSVGRVAEALGLDEHEAGARLEELRAAGLINRGASDGRFAAVDPRVSLRAVAERAEAGLTRLRAAIPVLAEVFESRDGADRPGASVRVLVGADAVGAAYNRLEHEAVEEFLAFDRPPYVLAPLNPLEPAVIARGVRWRAVYAAASLDRPGAWDEIGRAIGFGEQARITAELPVKLAIADRRSAIVSTRLDAERPEAILTDSAPLVSLLCDVFEERWQQAADIPRTWSSGRVAVTAGSRGPSGEERTLLAFFAAGAKDEVIARELHISPRTVRRRGQLLLRRLGAANRFQAGAQAVRRGWI</sequence>
<dbReference type="InterPro" id="IPR016032">
    <property type="entry name" value="Sig_transdc_resp-reg_C-effctor"/>
</dbReference>
<dbReference type="GO" id="GO:0006355">
    <property type="term" value="P:regulation of DNA-templated transcription"/>
    <property type="evidence" value="ECO:0007669"/>
    <property type="project" value="InterPro"/>
</dbReference>
<dbReference type="Pfam" id="PF00196">
    <property type="entry name" value="GerE"/>
    <property type="match status" value="1"/>
</dbReference>
<proteinExistence type="predicted"/>
<dbReference type="InterPro" id="IPR036388">
    <property type="entry name" value="WH-like_DNA-bd_sf"/>
</dbReference>
<dbReference type="EMBL" id="JAKGSG010000043">
    <property type="protein sequence ID" value="MCF4122476.1"/>
    <property type="molecule type" value="Genomic_DNA"/>
</dbReference>
<dbReference type="RefSeq" id="WP_236090275.1">
    <property type="nucleotide sequence ID" value="NZ_JAKGSG010000043.1"/>
</dbReference>
<keyword evidence="3" id="KW-1185">Reference proteome</keyword>
<dbReference type="PANTHER" id="PTHR34293">
    <property type="entry name" value="HTH-TYPE TRANSCRIPTIONAL REGULATOR TRMBL2"/>
    <property type="match status" value="1"/>
</dbReference>
<dbReference type="PANTHER" id="PTHR34293:SF1">
    <property type="entry name" value="HTH-TYPE TRANSCRIPTIONAL REGULATOR TRMBL2"/>
    <property type="match status" value="1"/>
</dbReference>
<dbReference type="SUPFAM" id="SSF46894">
    <property type="entry name" value="C-terminal effector domain of the bipartite response regulators"/>
    <property type="match status" value="1"/>
</dbReference>
<organism evidence="2 3">
    <name type="scientific">Antribacter soli</name>
    <dbReference type="NCBI Taxonomy" id="2910976"/>
    <lineage>
        <taxon>Bacteria</taxon>
        <taxon>Bacillati</taxon>
        <taxon>Actinomycetota</taxon>
        <taxon>Actinomycetes</taxon>
        <taxon>Micrococcales</taxon>
        <taxon>Promicromonosporaceae</taxon>
        <taxon>Antribacter</taxon>
    </lineage>
</organism>
<evidence type="ECO:0000259" key="1">
    <source>
        <dbReference type="PROSITE" id="PS50043"/>
    </source>
</evidence>
<dbReference type="InterPro" id="IPR000792">
    <property type="entry name" value="Tscrpt_reg_LuxR_C"/>
</dbReference>
<dbReference type="SMART" id="SM00421">
    <property type="entry name" value="HTH_LUXR"/>
    <property type="match status" value="1"/>
</dbReference>
<gene>
    <name evidence="2" type="ORF">L1785_15970</name>
</gene>
<feature type="domain" description="HTH luxR-type" evidence="1">
    <location>
        <begin position="265"/>
        <end position="330"/>
    </location>
</feature>
<accession>A0AA41U8A3</accession>
<reference evidence="2" key="1">
    <citation type="submission" date="2022-01" db="EMBL/GenBank/DDBJ databases">
        <title>Antribacter sp. nov., isolated from Guizhou of China.</title>
        <authorList>
            <person name="Chengliang C."/>
            <person name="Ya Z."/>
        </authorList>
    </citation>
    <scope>NUCLEOTIDE SEQUENCE</scope>
    <source>
        <strain evidence="2">KLBMP 9083</strain>
    </source>
</reference>
<dbReference type="InterPro" id="IPR051797">
    <property type="entry name" value="TrmB-like"/>
</dbReference>
<evidence type="ECO:0000313" key="2">
    <source>
        <dbReference type="EMBL" id="MCF4122476.1"/>
    </source>
</evidence>
<comment type="caution">
    <text evidence="2">The sequence shown here is derived from an EMBL/GenBank/DDBJ whole genome shotgun (WGS) entry which is preliminary data.</text>
</comment>
<dbReference type="PROSITE" id="PS50043">
    <property type="entry name" value="HTH_LUXR_2"/>
    <property type="match status" value="1"/>
</dbReference>
<name>A0AA41U8A3_9MICO</name>
<dbReference type="Gene3D" id="1.10.10.10">
    <property type="entry name" value="Winged helix-like DNA-binding domain superfamily/Winged helix DNA-binding domain"/>
    <property type="match status" value="1"/>
</dbReference>
<evidence type="ECO:0000313" key="3">
    <source>
        <dbReference type="Proteomes" id="UP001165405"/>
    </source>
</evidence>
<dbReference type="Proteomes" id="UP001165405">
    <property type="component" value="Unassembled WGS sequence"/>
</dbReference>
<dbReference type="AlphaFoldDB" id="A0AA41U8A3"/>
<dbReference type="GO" id="GO:0003677">
    <property type="term" value="F:DNA binding"/>
    <property type="evidence" value="ECO:0007669"/>
    <property type="project" value="InterPro"/>
</dbReference>
<protein>
    <submittedName>
        <fullName evidence="2">LuxR C-terminal-related transcriptional regulator</fullName>
    </submittedName>
</protein>